<name>A0A8X6JZQ1_9ARAC</name>
<gene>
    <name evidence="2" type="ORF">TNIN_490161</name>
</gene>
<keyword evidence="3" id="KW-1185">Reference proteome</keyword>
<feature type="region of interest" description="Disordered" evidence="1">
    <location>
        <begin position="119"/>
        <end position="154"/>
    </location>
</feature>
<dbReference type="Proteomes" id="UP000886998">
    <property type="component" value="Unassembled WGS sequence"/>
</dbReference>
<sequence>MGTSQSIHSPSAKRDAAISAFPVDFQMLQIREQAEQFRISLLPANTHVLERQSPDTSHSPPICLSTSLHMDSNVTKPPPGSPQASSGMNPDHLSPFQRGTRSIWGSTVFPVAECNSLVTITSPTEPTPDMPPQPSSQRYRTTNQELKNQSPPAM</sequence>
<feature type="compositionally biased region" description="Polar residues" evidence="1">
    <location>
        <begin position="137"/>
        <end position="154"/>
    </location>
</feature>
<protein>
    <submittedName>
        <fullName evidence="2">Uncharacterized protein</fullName>
    </submittedName>
</protein>
<evidence type="ECO:0000313" key="2">
    <source>
        <dbReference type="EMBL" id="GFS49177.1"/>
    </source>
</evidence>
<evidence type="ECO:0000256" key="1">
    <source>
        <dbReference type="SAM" id="MobiDB-lite"/>
    </source>
</evidence>
<organism evidence="2 3">
    <name type="scientific">Trichonephila inaurata madagascariensis</name>
    <dbReference type="NCBI Taxonomy" id="2747483"/>
    <lineage>
        <taxon>Eukaryota</taxon>
        <taxon>Metazoa</taxon>
        <taxon>Ecdysozoa</taxon>
        <taxon>Arthropoda</taxon>
        <taxon>Chelicerata</taxon>
        <taxon>Arachnida</taxon>
        <taxon>Araneae</taxon>
        <taxon>Araneomorphae</taxon>
        <taxon>Entelegynae</taxon>
        <taxon>Araneoidea</taxon>
        <taxon>Nephilidae</taxon>
        <taxon>Trichonephila</taxon>
        <taxon>Trichonephila inaurata</taxon>
    </lineage>
</organism>
<feature type="region of interest" description="Disordered" evidence="1">
    <location>
        <begin position="50"/>
        <end position="99"/>
    </location>
</feature>
<proteinExistence type="predicted"/>
<dbReference type="EMBL" id="BMAV01026309">
    <property type="protein sequence ID" value="GFS49177.1"/>
    <property type="molecule type" value="Genomic_DNA"/>
</dbReference>
<reference evidence="2" key="1">
    <citation type="submission" date="2020-08" db="EMBL/GenBank/DDBJ databases">
        <title>Multicomponent nature underlies the extraordinary mechanical properties of spider dragline silk.</title>
        <authorList>
            <person name="Kono N."/>
            <person name="Nakamura H."/>
            <person name="Mori M."/>
            <person name="Yoshida Y."/>
            <person name="Ohtoshi R."/>
            <person name="Malay A.D."/>
            <person name="Moran D.A.P."/>
            <person name="Tomita M."/>
            <person name="Numata K."/>
            <person name="Arakawa K."/>
        </authorList>
    </citation>
    <scope>NUCLEOTIDE SEQUENCE</scope>
</reference>
<dbReference type="AlphaFoldDB" id="A0A8X6JZQ1"/>
<evidence type="ECO:0000313" key="3">
    <source>
        <dbReference type="Proteomes" id="UP000886998"/>
    </source>
</evidence>
<accession>A0A8X6JZQ1</accession>
<feature type="compositionally biased region" description="Polar residues" evidence="1">
    <location>
        <begin position="54"/>
        <end position="75"/>
    </location>
</feature>
<feature type="compositionally biased region" description="Pro residues" evidence="1">
    <location>
        <begin position="125"/>
        <end position="134"/>
    </location>
</feature>
<comment type="caution">
    <text evidence="2">The sequence shown here is derived from an EMBL/GenBank/DDBJ whole genome shotgun (WGS) entry which is preliminary data.</text>
</comment>